<dbReference type="PANTHER" id="PTHR43318:SF1">
    <property type="entry name" value="POLYSACCHARIDE BIOSYNTHESIS PROTEIN EPSC-RELATED"/>
    <property type="match status" value="1"/>
</dbReference>
<dbReference type="PANTHER" id="PTHR43318">
    <property type="entry name" value="UDP-N-ACETYLGLUCOSAMINE 4,6-DEHYDRATASE"/>
    <property type="match status" value="1"/>
</dbReference>
<keyword evidence="3" id="KW-1185">Reference proteome</keyword>
<dbReference type="InterPro" id="IPR003869">
    <property type="entry name" value="Polysac_CapD-like"/>
</dbReference>
<sequence length="125" mass="13379">MSMCRRGLIPEACQLVLQAAAIGADGRVMVLDMGVPVKILDVANTLITQYGKRNIDVVFTGLRPGEKLTEELFDTQEKASPSSHPLVTHVGVAAISPDDVRQDFEAQADALAWLRRCAVSSGTSA</sequence>
<dbReference type="Pfam" id="PF02719">
    <property type="entry name" value="Polysacc_synt_2"/>
    <property type="match status" value="1"/>
</dbReference>
<organism evidence="2 3">
    <name type="scientific">Nostocoides vanveenii</name>
    <dbReference type="NCBI Taxonomy" id="330835"/>
    <lineage>
        <taxon>Bacteria</taxon>
        <taxon>Bacillati</taxon>
        <taxon>Actinomycetota</taxon>
        <taxon>Actinomycetes</taxon>
        <taxon>Micrococcales</taxon>
        <taxon>Intrasporangiaceae</taxon>
        <taxon>Nostocoides</taxon>
    </lineage>
</organism>
<protein>
    <recommendedName>
        <fullName evidence="1">Polysaccharide biosynthesis protein CapD-like domain-containing protein</fullName>
    </recommendedName>
</protein>
<evidence type="ECO:0000313" key="2">
    <source>
        <dbReference type="EMBL" id="GAA1748806.1"/>
    </source>
</evidence>
<reference evidence="3" key="1">
    <citation type="journal article" date="2019" name="Int. J. Syst. Evol. Microbiol.">
        <title>The Global Catalogue of Microorganisms (GCM) 10K type strain sequencing project: providing services to taxonomists for standard genome sequencing and annotation.</title>
        <authorList>
            <consortium name="The Broad Institute Genomics Platform"/>
            <consortium name="The Broad Institute Genome Sequencing Center for Infectious Disease"/>
            <person name="Wu L."/>
            <person name="Ma J."/>
        </authorList>
    </citation>
    <scope>NUCLEOTIDE SEQUENCE [LARGE SCALE GENOMIC DNA]</scope>
    <source>
        <strain evidence="3">JCM 15591</strain>
    </source>
</reference>
<name>A0ABP4W816_9MICO</name>
<gene>
    <name evidence="2" type="ORF">GCM10009810_06620</name>
</gene>
<dbReference type="Gene3D" id="3.40.50.720">
    <property type="entry name" value="NAD(P)-binding Rossmann-like Domain"/>
    <property type="match status" value="1"/>
</dbReference>
<dbReference type="Proteomes" id="UP001501475">
    <property type="component" value="Unassembled WGS sequence"/>
</dbReference>
<comment type="caution">
    <text evidence="2">The sequence shown here is derived from an EMBL/GenBank/DDBJ whole genome shotgun (WGS) entry which is preliminary data.</text>
</comment>
<dbReference type="InterPro" id="IPR051203">
    <property type="entry name" value="Polysaccharide_Synthase-Rel"/>
</dbReference>
<evidence type="ECO:0000313" key="3">
    <source>
        <dbReference type="Proteomes" id="UP001501475"/>
    </source>
</evidence>
<dbReference type="EMBL" id="BAAAPN010000017">
    <property type="protein sequence ID" value="GAA1748806.1"/>
    <property type="molecule type" value="Genomic_DNA"/>
</dbReference>
<proteinExistence type="predicted"/>
<accession>A0ABP4W816</accession>
<evidence type="ECO:0000259" key="1">
    <source>
        <dbReference type="Pfam" id="PF02719"/>
    </source>
</evidence>
<feature type="domain" description="Polysaccharide biosynthesis protein CapD-like" evidence="1">
    <location>
        <begin position="9"/>
        <end position="87"/>
    </location>
</feature>